<dbReference type="PANTHER" id="PTHR47942">
    <property type="entry name" value="TETRATRICOPEPTIDE REPEAT (TPR)-LIKE SUPERFAMILY PROTEIN-RELATED"/>
    <property type="match status" value="1"/>
</dbReference>
<dbReference type="InterPro" id="IPR002885">
    <property type="entry name" value="PPR_rpt"/>
</dbReference>
<evidence type="ECO:0000256" key="1">
    <source>
        <dbReference type="ARBA" id="ARBA00022737"/>
    </source>
</evidence>
<dbReference type="AlphaFoldDB" id="A0A251QZA4"/>
<dbReference type="Gramene" id="ONI28770">
    <property type="protein sequence ID" value="ONI28770"/>
    <property type="gene ID" value="PRUPE_1G160300"/>
</dbReference>
<dbReference type="EMBL" id="CM007651">
    <property type="protein sequence ID" value="ONI28770.1"/>
    <property type="molecule type" value="Genomic_DNA"/>
</dbReference>
<keyword evidence="4" id="KW-1185">Reference proteome</keyword>
<sequence>MRCKSGNLGLDEALGHFNSVIQMNPIPSIWAINHLFGALSKMNQRSAVVSMYKQMLACVGLQPEVCTLNIVINCLCRMNRVDLGFSVLATTLKHGLQPNAYTLNALHNGEKGLACSEVTYARIINLLCRTGKTCIALEILEHNYQDGRFKPNPQCYNPIIDSLCKERRVDQRALALFEIMNEKGIIPDVVTFTSLIPAACKSGKWEEAVRLFRNLIDCGALPNILIFNSALDALCKDGKTAEALNLVEEMLLRGVKPDLVTYNSLIN</sequence>
<feature type="repeat" description="PPR" evidence="2">
    <location>
        <begin position="188"/>
        <end position="222"/>
    </location>
</feature>
<evidence type="ECO:0000313" key="4">
    <source>
        <dbReference type="Proteomes" id="UP000006882"/>
    </source>
</evidence>
<evidence type="ECO:0008006" key="5">
    <source>
        <dbReference type="Google" id="ProtNLM"/>
    </source>
</evidence>
<dbReference type="PANTHER" id="PTHR47942:SF16">
    <property type="entry name" value="PENTATRICOPEPTIDE REPEAT DOMAIN CONTAINING PROTEIN-RELATED"/>
    <property type="match status" value="1"/>
</dbReference>
<proteinExistence type="predicted"/>
<dbReference type="Pfam" id="PF13041">
    <property type="entry name" value="PPR_2"/>
    <property type="match status" value="3"/>
</dbReference>
<dbReference type="InterPro" id="IPR051222">
    <property type="entry name" value="PPR/CCM1_RNA-binding"/>
</dbReference>
<dbReference type="Gene3D" id="1.25.40.10">
    <property type="entry name" value="Tetratricopeptide repeat domain"/>
    <property type="match status" value="3"/>
</dbReference>
<accession>A0A251QZA4</accession>
<reference evidence="3 4" key="1">
    <citation type="journal article" date="2013" name="Nat. Genet.">
        <title>The high-quality draft genome of peach (Prunus persica) identifies unique patterns of genetic diversity, domestication and genome evolution.</title>
        <authorList>
            <consortium name="International Peach Genome Initiative"/>
            <person name="Verde I."/>
            <person name="Abbott A.G."/>
            <person name="Scalabrin S."/>
            <person name="Jung S."/>
            <person name="Shu S."/>
            <person name="Marroni F."/>
            <person name="Zhebentyayeva T."/>
            <person name="Dettori M.T."/>
            <person name="Grimwood J."/>
            <person name="Cattonaro F."/>
            <person name="Zuccolo A."/>
            <person name="Rossini L."/>
            <person name="Jenkins J."/>
            <person name="Vendramin E."/>
            <person name="Meisel L.A."/>
            <person name="Decroocq V."/>
            <person name="Sosinski B."/>
            <person name="Prochnik S."/>
            <person name="Mitros T."/>
            <person name="Policriti A."/>
            <person name="Cipriani G."/>
            <person name="Dondini L."/>
            <person name="Ficklin S."/>
            <person name="Goodstein D.M."/>
            <person name="Xuan P."/>
            <person name="Del Fabbro C."/>
            <person name="Aramini V."/>
            <person name="Copetti D."/>
            <person name="Gonzalez S."/>
            <person name="Horner D.S."/>
            <person name="Falchi R."/>
            <person name="Lucas S."/>
            <person name="Mica E."/>
            <person name="Maldonado J."/>
            <person name="Lazzari B."/>
            <person name="Bielenberg D."/>
            <person name="Pirona R."/>
            <person name="Miculan M."/>
            <person name="Barakat A."/>
            <person name="Testolin R."/>
            <person name="Stella A."/>
            <person name="Tartarini S."/>
            <person name="Tonutti P."/>
            <person name="Arus P."/>
            <person name="Orellana A."/>
            <person name="Wells C."/>
            <person name="Main D."/>
            <person name="Vizzotto G."/>
            <person name="Silva H."/>
            <person name="Salamini F."/>
            <person name="Schmutz J."/>
            <person name="Morgante M."/>
            <person name="Rokhsar D.S."/>
        </authorList>
    </citation>
    <scope>NUCLEOTIDE SEQUENCE [LARGE SCALE GENOMIC DNA]</scope>
    <source>
        <strain evidence="4">cv. Nemared</strain>
    </source>
</reference>
<feature type="repeat" description="PPR" evidence="2">
    <location>
        <begin position="223"/>
        <end position="257"/>
    </location>
</feature>
<dbReference type="InterPro" id="IPR011990">
    <property type="entry name" value="TPR-like_helical_dom_sf"/>
</dbReference>
<name>A0A251QZA4_PRUPE</name>
<dbReference type="Proteomes" id="UP000006882">
    <property type="component" value="Chromosome G1"/>
</dbReference>
<dbReference type="NCBIfam" id="TIGR00756">
    <property type="entry name" value="PPR"/>
    <property type="match status" value="4"/>
</dbReference>
<feature type="repeat" description="PPR" evidence="2">
    <location>
        <begin position="152"/>
        <end position="187"/>
    </location>
</feature>
<gene>
    <name evidence="3" type="ORF">PRUPE_1G160300</name>
</gene>
<organism evidence="3 4">
    <name type="scientific">Prunus persica</name>
    <name type="common">Peach</name>
    <name type="synonym">Amygdalus persica</name>
    <dbReference type="NCBI Taxonomy" id="3760"/>
    <lineage>
        <taxon>Eukaryota</taxon>
        <taxon>Viridiplantae</taxon>
        <taxon>Streptophyta</taxon>
        <taxon>Embryophyta</taxon>
        <taxon>Tracheophyta</taxon>
        <taxon>Spermatophyta</taxon>
        <taxon>Magnoliopsida</taxon>
        <taxon>eudicotyledons</taxon>
        <taxon>Gunneridae</taxon>
        <taxon>Pentapetalae</taxon>
        <taxon>rosids</taxon>
        <taxon>fabids</taxon>
        <taxon>Rosales</taxon>
        <taxon>Rosaceae</taxon>
        <taxon>Amygdaloideae</taxon>
        <taxon>Amygdaleae</taxon>
        <taxon>Prunus</taxon>
    </lineage>
</organism>
<protein>
    <recommendedName>
        <fullName evidence="5">Pentacotripeptide-repeat region of PRORP domain-containing protein</fullName>
    </recommendedName>
</protein>
<dbReference type="PROSITE" id="PS51375">
    <property type="entry name" value="PPR"/>
    <property type="match status" value="4"/>
</dbReference>
<feature type="repeat" description="PPR" evidence="2">
    <location>
        <begin position="64"/>
        <end position="98"/>
    </location>
</feature>
<keyword evidence="1" id="KW-0677">Repeat</keyword>
<evidence type="ECO:0000256" key="2">
    <source>
        <dbReference type="PROSITE-ProRule" id="PRU00708"/>
    </source>
</evidence>
<evidence type="ECO:0000313" key="3">
    <source>
        <dbReference type="EMBL" id="ONI28770.1"/>
    </source>
</evidence>